<reference evidence="1" key="1">
    <citation type="submission" date="2020-10" db="EMBL/GenBank/DDBJ databases">
        <authorList>
            <person name="Gilroy R."/>
        </authorList>
    </citation>
    <scope>NUCLEOTIDE SEQUENCE</scope>
    <source>
        <strain evidence="1">D5-748</strain>
    </source>
</reference>
<gene>
    <name evidence="1" type="ORF">IAC23_10180</name>
</gene>
<dbReference type="EMBL" id="JADIMO010000133">
    <property type="protein sequence ID" value="MBO8446038.1"/>
    <property type="molecule type" value="Genomic_DNA"/>
</dbReference>
<sequence length="237" mass="27415">MDTDTRERLIGWAEKYNDPQYFQEDPIIFPTRMAEIYRRGQCLLADVEITALIAAHLAWGRRAMIVRDCTRALDEMGWKPYDYVMRGKYRDENASLHRTVKWSEFAQICGRLREIYSEVPSIEGLTNGEIRCRIYGRKEDPKAPDKKINMMRRWMVRDDGKVDLGLWKNSDKKDLLIPLDVHVYDEAAALGLTTRKQKDITTVHEITDAFKEIFPGDPCKGDFALFGYGVTKAAEGK</sequence>
<organism evidence="1 2">
    <name type="scientific">Candidatus Cryptobacteroides merdavium</name>
    <dbReference type="NCBI Taxonomy" id="2840769"/>
    <lineage>
        <taxon>Bacteria</taxon>
        <taxon>Pseudomonadati</taxon>
        <taxon>Bacteroidota</taxon>
        <taxon>Bacteroidia</taxon>
        <taxon>Bacteroidales</taxon>
        <taxon>Candidatus Cryptobacteroides</taxon>
    </lineage>
</organism>
<proteinExistence type="predicted"/>
<protein>
    <submittedName>
        <fullName evidence="1">TIGR02757 family protein</fullName>
    </submittedName>
</protein>
<reference evidence="1" key="2">
    <citation type="journal article" date="2021" name="PeerJ">
        <title>Extensive microbial diversity within the chicken gut microbiome revealed by metagenomics and culture.</title>
        <authorList>
            <person name="Gilroy R."/>
            <person name="Ravi A."/>
            <person name="Getino M."/>
            <person name="Pursley I."/>
            <person name="Horton D.L."/>
            <person name="Alikhan N.F."/>
            <person name="Baker D."/>
            <person name="Gharbi K."/>
            <person name="Hall N."/>
            <person name="Watson M."/>
            <person name="Adriaenssens E.M."/>
            <person name="Foster-Nyarko E."/>
            <person name="Jarju S."/>
            <person name="Secka A."/>
            <person name="Antonio M."/>
            <person name="Oren A."/>
            <person name="Chaudhuri R.R."/>
            <person name="La Ragione R."/>
            <person name="Hildebrand F."/>
            <person name="Pallen M.J."/>
        </authorList>
    </citation>
    <scope>NUCLEOTIDE SEQUENCE</scope>
    <source>
        <strain evidence="1">D5-748</strain>
    </source>
</reference>
<accession>A0A9D9EEM6</accession>
<dbReference type="InterPro" id="IPR014127">
    <property type="entry name" value="CHP02757"/>
</dbReference>
<comment type="caution">
    <text evidence="1">The sequence shown here is derived from an EMBL/GenBank/DDBJ whole genome shotgun (WGS) entry which is preliminary data.</text>
</comment>
<evidence type="ECO:0000313" key="2">
    <source>
        <dbReference type="Proteomes" id="UP000823619"/>
    </source>
</evidence>
<name>A0A9D9EEM6_9BACT</name>
<dbReference type="Pfam" id="PF09674">
    <property type="entry name" value="DUF2400"/>
    <property type="match status" value="2"/>
</dbReference>
<dbReference type="AlphaFoldDB" id="A0A9D9EEM6"/>
<dbReference type="NCBIfam" id="TIGR02757">
    <property type="entry name" value="TIGR02757 family protein"/>
    <property type="match status" value="1"/>
</dbReference>
<evidence type="ECO:0000313" key="1">
    <source>
        <dbReference type="EMBL" id="MBO8446038.1"/>
    </source>
</evidence>
<dbReference type="Proteomes" id="UP000823619">
    <property type="component" value="Unassembled WGS sequence"/>
</dbReference>